<evidence type="ECO:0000256" key="3">
    <source>
        <dbReference type="ARBA" id="ARBA00022989"/>
    </source>
</evidence>
<dbReference type="PANTHER" id="PTHR22773">
    <property type="entry name" value="NADH DEHYDROGENASE"/>
    <property type="match status" value="1"/>
</dbReference>
<feature type="domain" description="NADH:quinone oxidoreductase/Mrp antiporter transmembrane" evidence="6">
    <location>
        <begin position="116"/>
        <end position="385"/>
    </location>
</feature>
<evidence type="ECO:0000313" key="8">
    <source>
        <dbReference type="Proteomes" id="UP000001137"/>
    </source>
</evidence>
<feature type="transmembrane region" description="Helical" evidence="5">
    <location>
        <begin position="271"/>
        <end position="291"/>
    </location>
</feature>
<dbReference type="Pfam" id="PF00361">
    <property type="entry name" value="Proton_antipo_M"/>
    <property type="match status" value="1"/>
</dbReference>
<comment type="subcellular location">
    <subcellularLocation>
        <location evidence="1">Membrane</location>
        <topology evidence="1">Multi-pass membrane protein</topology>
    </subcellularLocation>
</comment>
<feature type="transmembrane region" description="Helical" evidence="5">
    <location>
        <begin position="209"/>
        <end position="232"/>
    </location>
</feature>
<reference evidence="7 8" key="1">
    <citation type="submission" date="2007-10" db="EMBL/GenBank/DDBJ databases">
        <title>Complete sequence of Caldivirga maquilingensis IC-167.</title>
        <authorList>
            <consortium name="US DOE Joint Genome Institute"/>
            <person name="Copeland A."/>
            <person name="Lucas S."/>
            <person name="Lapidus A."/>
            <person name="Barry K."/>
            <person name="Glavina del Rio T."/>
            <person name="Dalin E."/>
            <person name="Tice H."/>
            <person name="Pitluck S."/>
            <person name="Saunders E."/>
            <person name="Brettin T."/>
            <person name="Bruce D."/>
            <person name="Detter J.C."/>
            <person name="Han C."/>
            <person name="Schmutz J."/>
            <person name="Larimer F."/>
            <person name="Land M."/>
            <person name="Hauser L."/>
            <person name="Kyrpides N."/>
            <person name="Ivanova N."/>
            <person name="Biddle J.F."/>
            <person name="Zhang Z."/>
            <person name="Fitz-Gibbon S.T."/>
            <person name="Lowe T.M."/>
            <person name="Saltikov C."/>
            <person name="House C.H."/>
            <person name="Richardson P."/>
        </authorList>
    </citation>
    <scope>NUCLEOTIDE SEQUENCE [LARGE SCALE GENOMIC DNA]</scope>
    <source>
        <strain evidence="8">ATCC 700844 / DSM 13496 / JCM 10307 / IC-167</strain>
    </source>
</reference>
<feature type="transmembrane region" description="Helical" evidence="5">
    <location>
        <begin position="139"/>
        <end position="166"/>
    </location>
</feature>
<keyword evidence="4 5" id="KW-0472">Membrane</keyword>
<feature type="transmembrane region" description="Helical" evidence="5">
    <location>
        <begin position="49"/>
        <end position="70"/>
    </location>
</feature>
<name>A8M8N7_CALMQ</name>
<dbReference type="GeneID" id="5708488"/>
<keyword evidence="7" id="KW-0830">Ubiquinone</keyword>
<dbReference type="RefSeq" id="WP_012186325.1">
    <property type="nucleotide sequence ID" value="NC_009954.1"/>
</dbReference>
<dbReference type="KEGG" id="cma:Cmaq_1279"/>
<dbReference type="GO" id="GO:0016020">
    <property type="term" value="C:membrane"/>
    <property type="evidence" value="ECO:0007669"/>
    <property type="project" value="UniProtKB-SubCell"/>
</dbReference>
<sequence>MVEYIDIIVSSVIGTILVTAALLAFKREEYAWIPAIILLLPDLWVNVNYMVYPILVDIIVIGNILSLKVLSSSQYRGLDYALMTIVGLVSSYALYVPISSSAVDIASYFGFLLGLFMIISVASYFIIQISTKPENMDAAIKAIVAFIIATVLFFTGSVILLSAYFIGSSPPLFMLGYALALLGVMLEVGAAPMHIWVPDVFTAGDPIPVSVLASTIKIMPIIVLVKLTYPILTSLGGFYVSYTFWLTAIMSALSMLIGNIGALTSREASRVLAYSSVANMGYILAAATALINAPAIAPKSSQILTYALAGLILQLVVNAAGKIGFFTIIKGDYKGSIYSYLLGLSFIGTPPLLGFWSKLFIIISLAYLGPIGLWLAVFLVINSVISIPYYVRLSRDLSLKAPSGMVLYTVALMTAVMLLGVVIPIPALIVSSSKGLLSYLSPPP</sequence>
<feature type="transmembrane region" description="Helical" evidence="5">
    <location>
        <begin position="337"/>
        <end position="353"/>
    </location>
</feature>
<feature type="transmembrane region" description="Helical" evidence="5">
    <location>
        <begin position="7"/>
        <end position="25"/>
    </location>
</feature>
<feature type="transmembrane region" description="Helical" evidence="5">
    <location>
        <begin position="359"/>
        <end position="385"/>
    </location>
</feature>
<feature type="transmembrane region" description="Helical" evidence="5">
    <location>
        <begin position="77"/>
        <end position="96"/>
    </location>
</feature>
<feature type="transmembrane region" description="Helical" evidence="5">
    <location>
        <begin position="406"/>
        <end position="429"/>
    </location>
</feature>
<dbReference type="eggNOG" id="arCOG01540">
    <property type="taxonomic scope" value="Archaea"/>
</dbReference>
<evidence type="ECO:0000256" key="4">
    <source>
        <dbReference type="ARBA" id="ARBA00023136"/>
    </source>
</evidence>
<dbReference type="STRING" id="397948.Cmaq_1279"/>
<accession>A8M8N7</accession>
<keyword evidence="8" id="KW-1185">Reference proteome</keyword>
<dbReference type="EMBL" id="CP000852">
    <property type="protein sequence ID" value="ABW02106.1"/>
    <property type="molecule type" value="Genomic_DNA"/>
</dbReference>
<proteinExistence type="predicted"/>
<evidence type="ECO:0000313" key="7">
    <source>
        <dbReference type="EMBL" id="ABW02106.1"/>
    </source>
</evidence>
<feature type="transmembrane region" description="Helical" evidence="5">
    <location>
        <begin position="303"/>
        <end position="325"/>
    </location>
</feature>
<evidence type="ECO:0000256" key="1">
    <source>
        <dbReference type="ARBA" id="ARBA00004141"/>
    </source>
</evidence>
<feature type="transmembrane region" description="Helical" evidence="5">
    <location>
        <begin position="244"/>
        <end position="264"/>
    </location>
</feature>
<feature type="transmembrane region" description="Helical" evidence="5">
    <location>
        <begin position="108"/>
        <end position="127"/>
    </location>
</feature>
<evidence type="ECO:0000256" key="5">
    <source>
        <dbReference type="SAM" id="Phobius"/>
    </source>
</evidence>
<organism evidence="7 8">
    <name type="scientific">Caldivirga maquilingensis (strain ATCC 700844 / DSM 13496 / JCM 10307 / IC-167)</name>
    <dbReference type="NCBI Taxonomy" id="397948"/>
    <lineage>
        <taxon>Archaea</taxon>
        <taxon>Thermoproteota</taxon>
        <taxon>Thermoprotei</taxon>
        <taxon>Thermoproteales</taxon>
        <taxon>Thermoproteaceae</taxon>
        <taxon>Caldivirga</taxon>
    </lineage>
</organism>
<keyword evidence="3 5" id="KW-1133">Transmembrane helix</keyword>
<dbReference type="Proteomes" id="UP000001137">
    <property type="component" value="Chromosome"/>
</dbReference>
<dbReference type="HOGENOM" id="CLU_675446_0_0_2"/>
<dbReference type="AlphaFoldDB" id="A8M8N7"/>
<dbReference type="InterPro" id="IPR001750">
    <property type="entry name" value="ND/Mrp_TM"/>
</dbReference>
<evidence type="ECO:0000259" key="6">
    <source>
        <dbReference type="Pfam" id="PF00361"/>
    </source>
</evidence>
<protein>
    <submittedName>
        <fullName evidence="7">NADH/Ubiquinone/plastoquinone (Complex I)</fullName>
    </submittedName>
</protein>
<keyword evidence="2 5" id="KW-0812">Transmembrane</keyword>
<gene>
    <name evidence="7" type="ordered locus">Cmaq_1279</name>
</gene>
<evidence type="ECO:0000256" key="2">
    <source>
        <dbReference type="ARBA" id="ARBA00022692"/>
    </source>
</evidence>
<dbReference type="OrthoDB" id="29144at2157"/>
<feature type="transmembrane region" description="Helical" evidence="5">
    <location>
        <begin position="172"/>
        <end position="197"/>
    </location>
</feature>